<dbReference type="InterPro" id="IPR013328">
    <property type="entry name" value="6PGD_dom2"/>
</dbReference>
<dbReference type="PANTHER" id="PTHR21708:SF45">
    <property type="entry name" value="2-DEHYDROPANTOATE 2-REDUCTASE"/>
    <property type="match status" value="1"/>
</dbReference>
<protein>
    <recommendedName>
        <fullName evidence="6">2-dehydropantoate 2-reductase</fullName>
    </recommendedName>
</protein>
<organism evidence="4 5">
    <name type="scientific">Polarella glacialis</name>
    <name type="common">Dinoflagellate</name>
    <dbReference type="NCBI Taxonomy" id="89957"/>
    <lineage>
        <taxon>Eukaryota</taxon>
        <taxon>Sar</taxon>
        <taxon>Alveolata</taxon>
        <taxon>Dinophyceae</taxon>
        <taxon>Suessiales</taxon>
        <taxon>Suessiaceae</taxon>
        <taxon>Polarella</taxon>
    </lineage>
</organism>
<dbReference type="AlphaFoldDB" id="A0A813JUF0"/>
<dbReference type="InterPro" id="IPR013332">
    <property type="entry name" value="KPR_N"/>
</dbReference>
<feature type="non-terminal residue" evidence="4">
    <location>
        <position position="1"/>
    </location>
</feature>
<feature type="non-terminal residue" evidence="4">
    <location>
        <position position="367"/>
    </location>
</feature>
<dbReference type="Pfam" id="PF02558">
    <property type="entry name" value="ApbA"/>
    <property type="match status" value="1"/>
</dbReference>
<feature type="domain" description="Ketopantoate reductase N-terminal" evidence="2">
    <location>
        <begin position="69"/>
        <end position="231"/>
    </location>
</feature>
<evidence type="ECO:0008006" key="6">
    <source>
        <dbReference type="Google" id="ProtNLM"/>
    </source>
</evidence>
<dbReference type="GO" id="GO:0005737">
    <property type="term" value="C:cytoplasm"/>
    <property type="evidence" value="ECO:0007669"/>
    <property type="project" value="TreeGrafter"/>
</dbReference>
<dbReference type="NCBIfam" id="NF005089">
    <property type="entry name" value="PRK06522.1-4"/>
    <property type="match status" value="1"/>
</dbReference>
<sequence>APTAGRRSHDGADVRVFPKSGEPYKKTHLCAFSQELVDDEDSVSSDVQQPETLSAKMDACEEAPDRFSVCIVGAGAIGCHLAYVLQKAGCDVSLIARGENLRVLQRDGLNITVCGEDMGRVKIRATDKPEEVGPVDYVFLTMKVCGYDTAIVDRIKPLIGPNTTLLPPTTSIPHWWFHNAKGAFKDLRLKRVDPDGFLWDSLPPKQVIGFTMWLSAVQTGPGQVVLRHVQRGYPVGEIDGSSSVRVNRLADALERGGIPAPKSTGIRAEIFTKSLNSLAFNIVAVLGDAQNGVIAEVPEAVETLLAVMKECEAMATVLGFEIPQSAESRITQTLSAKMHTMSMLHDLRVGKNLELRALWNSFENLAE</sequence>
<evidence type="ECO:0000259" key="2">
    <source>
        <dbReference type="Pfam" id="PF02558"/>
    </source>
</evidence>
<dbReference type="InterPro" id="IPR008927">
    <property type="entry name" value="6-PGluconate_DH-like_C_sf"/>
</dbReference>
<dbReference type="Pfam" id="PF08546">
    <property type="entry name" value="ApbA_C"/>
    <property type="match status" value="1"/>
</dbReference>
<feature type="region of interest" description="Disordered" evidence="1">
    <location>
        <begin position="1"/>
        <end position="20"/>
    </location>
</feature>
<evidence type="ECO:0000259" key="3">
    <source>
        <dbReference type="Pfam" id="PF08546"/>
    </source>
</evidence>
<dbReference type="InterPro" id="IPR051402">
    <property type="entry name" value="KPR-Related"/>
</dbReference>
<dbReference type="SUPFAM" id="SSF51735">
    <property type="entry name" value="NAD(P)-binding Rossmann-fold domains"/>
    <property type="match status" value="1"/>
</dbReference>
<dbReference type="Proteomes" id="UP000626109">
    <property type="component" value="Unassembled WGS sequence"/>
</dbReference>
<accession>A0A813JUF0</accession>
<proteinExistence type="predicted"/>
<dbReference type="Gene3D" id="3.40.50.720">
    <property type="entry name" value="NAD(P)-binding Rossmann-like Domain"/>
    <property type="match status" value="1"/>
</dbReference>
<dbReference type="Gene3D" id="1.10.1040.10">
    <property type="entry name" value="N-(1-d-carboxylethyl)-l-norvaline Dehydrogenase, domain 2"/>
    <property type="match status" value="1"/>
</dbReference>
<dbReference type="PANTHER" id="PTHR21708">
    <property type="entry name" value="PROBABLE 2-DEHYDROPANTOATE 2-REDUCTASE"/>
    <property type="match status" value="1"/>
</dbReference>
<evidence type="ECO:0000313" key="4">
    <source>
        <dbReference type="EMBL" id="CAE8689684.1"/>
    </source>
</evidence>
<gene>
    <name evidence="4" type="ORF">PGLA2088_LOCUS26560</name>
</gene>
<reference evidence="4" key="1">
    <citation type="submission" date="2021-02" db="EMBL/GenBank/DDBJ databases">
        <authorList>
            <person name="Dougan E. K."/>
            <person name="Rhodes N."/>
            <person name="Thang M."/>
            <person name="Chan C."/>
        </authorList>
    </citation>
    <scope>NUCLEOTIDE SEQUENCE</scope>
</reference>
<name>A0A813JUF0_POLGL</name>
<dbReference type="SUPFAM" id="SSF48179">
    <property type="entry name" value="6-phosphogluconate dehydrogenase C-terminal domain-like"/>
    <property type="match status" value="1"/>
</dbReference>
<dbReference type="InterPro" id="IPR013752">
    <property type="entry name" value="KPA_reductase"/>
</dbReference>
<feature type="domain" description="Ketopantoate reductase C-terminal" evidence="3">
    <location>
        <begin position="266"/>
        <end position="365"/>
    </location>
</feature>
<evidence type="ECO:0000313" key="5">
    <source>
        <dbReference type="Proteomes" id="UP000626109"/>
    </source>
</evidence>
<dbReference type="InterPro" id="IPR036291">
    <property type="entry name" value="NAD(P)-bd_dom_sf"/>
</dbReference>
<evidence type="ECO:0000256" key="1">
    <source>
        <dbReference type="SAM" id="MobiDB-lite"/>
    </source>
</evidence>
<dbReference type="EMBL" id="CAJNNW010027119">
    <property type="protein sequence ID" value="CAE8689684.1"/>
    <property type="molecule type" value="Genomic_DNA"/>
</dbReference>
<comment type="caution">
    <text evidence="4">The sequence shown here is derived from an EMBL/GenBank/DDBJ whole genome shotgun (WGS) entry which is preliminary data.</text>
</comment>